<feature type="region of interest" description="Disordered" evidence="1">
    <location>
        <begin position="624"/>
        <end position="660"/>
    </location>
</feature>
<sequence length="686" mass="70445">MVPTRYARSLIPLSLLVLLKSVRADTISVAGNATHSTLTHCGSQCEVAYTIIAVSWDPTISTITAYGAPSDIAASITSYSEYWEEYAPQSVLGTVATDWRAPDFTATCCDDAYYIRSGVTAQYSTNAAAATGDPETCAPTVDVFTGRLVGTAQSSAPTTLPFLQNDCSVSTTIIKSILTQITVVAATPNPPTGTGHGQSTWWDDTDTITIQLPITPTPYFTISPCPFSSQISCEYSVGTMNLEWEQTTITISGNASQLASLEAQVSTSIESQYDWVNASSGWDNSFGATAPCCASSVALDDKVTIDYGGYCPTTILTGYTTILPEAIATFFVQGDLADCNINIGGGIASTKTAVYLEKVTDQEDSGPGRTTTTTSKPPATKESDTLPTSTTPPVITKGTDGTGAPPRTTPRTTTPRIPPPRTTPRQQTTPRLNPPPPVQSSQAQPPPNQSSNPGNVATPSSPNNGGVPIGNNNPQPGQSSVPSNGQATALPDNAGSSTQNGANPVVNPVIPPTLAPQPSLSIISSARPIEVTTTNSAGSQVVISSFTTESAGSAVNIITTDSEGNSFTTRVTFLNPNPTSGNAGITEPGSQSEIGGSAKTTVMTVTTRSGAGIITETLTSVISDGKTNAVGGTTTGGSEGPGPSKSEAAPGSTQSSTNSKAACHGSVSSFSLISVTVITAALLAIL</sequence>
<feature type="compositionally biased region" description="Polar residues" evidence="1">
    <location>
        <begin position="651"/>
        <end position="660"/>
    </location>
</feature>
<feature type="compositionally biased region" description="Low complexity" evidence="1">
    <location>
        <begin position="405"/>
        <end position="415"/>
    </location>
</feature>
<proteinExistence type="predicted"/>
<organism evidence="3 4">
    <name type="scientific">Orbilia ellipsospora</name>
    <dbReference type="NCBI Taxonomy" id="2528407"/>
    <lineage>
        <taxon>Eukaryota</taxon>
        <taxon>Fungi</taxon>
        <taxon>Dikarya</taxon>
        <taxon>Ascomycota</taxon>
        <taxon>Pezizomycotina</taxon>
        <taxon>Orbiliomycetes</taxon>
        <taxon>Orbiliales</taxon>
        <taxon>Orbiliaceae</taxon>
        <taxon>Orbilia</taxon>
    </lineage>
</organism>
<evidence type="ECO:0000313" key="3">
    <source>
        <dbReference type="EMBL" id="KAK6523995.1"/>
    </source>
</evidence>
<feature type="region of interest" description="Disordered" evidence="1">
    <location>
        <begin position="359"/>
        <end position="510"/>
    </location>
</feature>
<dbReference type="Proteomes" id="UP001365542">
    <property type="component" value="Unassembled WGS sequence"/>
</dbReference>
<evidence type="ECO:0000313" key="4">
    <source>
        <dbReference type="Proteomes" id="UP001365542"/>
    </source>
</evidence>
<feature type="chain" id="PRO_5043418196" evidence="2">
    <location>
        <begin position="25"/>
        <end position="686"/>
    </location>
</feature>
<comment type="caution">
    <text evidence="3">The sequence shown here is derived from an EMBL/GenBank/DDBJ whole genome shotgun (WGS) entry which is preliminary data.</text>
</comment>
<reference evidence="3 4" key="1">
    <citation type="submission" date="2019-10" db="EMBL/GenBank/DDBJ databases">
        <authorList>
            <person name="Palmer J.M."/>
        </authorList>
    </citation>
    <scope>NUCLEOTIDE SEQUENCE [LARGE SCALE GENOMIC DNA]</scope>
    <source>
        <strain evidence="3 4">TWF694</strain>
    </source>
</reference>
<feature type="compositionally biased region" description="Low complexity" evidence="1">
    <location>
        <begin position="449"/>
        <end position="479"/>
    </location>
</feature>
<accession>A0AAV9WT75</accession>
<name>A0AAV9WT75_9PEZI</name>
<evidence type="ECO:0000256" key="2">
    <source>
        <dbReference type="SAM" id="SignalP"/>
    </source>
</evidence>
<keyword evidence="2" id="KW-0732">Signal</keyword>
<dbReference type="EMBL" id="JAVHJO010000018">
    <property type="protein sequence ID" value="KAK6523995.1"/>
    <property type="molecule type" value="Genomic_DNA"/>
</dbReference>
<feature type="signal peptide" evidence="2">
    <location>
        <begin position="1"/>
        <end position="24"/>
    </location>
</feature>
<keyword evidence="4" id="KW-1185">Reference proteome</keyword>
<protein>
    <submittedName>
        <fullName evidence="3">Uncharacterized protein</fullName>
    </submittedName>
</protein>
<evidence type="ECO:0000256" key="1">
    <source>
        <dbReference type="SAM" id="MobiDB-lite"/>
    </source>
</evidence>
<dbReference type="AlphaFoldDB" id="A0AAV9WT75"/>
<feature type="region of interest" description="Disordered" evidence="1">
    <location>
        <begin position="575"/>
        <end position="595"/>
    </location>
</feature>
<gene>
    <name evidence="3" type="ORF">TWF694_005663</name>
</gene>
<feature type="compositionally biased region" description="Pro residues" evidence="1">
    <location>
        <begin position="432"/>
        <end position="448"/>
    </location>
</feature>